<dbReference type="Proteomes" id="UP001162480">
    <property type="component" value="Chromosome 2"/>
</dbReference>
<dbReference type="EMBL" id="OX597815">
    <property type="protein sequence ID" value="CAI9717742.1"/>
    <property type="molecule type" value="Genomic_DNA"/>
</dbReference>
<dbReference type="AlphaFoldDB" id="A0AA36EYF6"/>
<reference evidence="1" key="1">
    <citation type="submission" date="2023-08" db="EMBL/GenBank/DDBJ databases">
        <authorList>
            <person name="Alioto T."/>
            <person name="Alioto T."/>
            <person name="Gomez Garrido J."/>
        </authorList>
    </citation>
    <scope>NUCLEOTIDE SEQUENCE</scope>
</reference>
<accession>A0AA36EYF6</accession>
<sequence>MHSRTLWHAICYDNGGSSQIRSTEQHPHEINMQVAEHSTDTRTLNIVLREIQLDTKCDKDGPLNTHTHTDKHTCAHACINSVIFVINTLKLKVTMNILIGNFSEETFL</sequence>
<gene>
    <name evidence="1" type="ORF">OCTVUL_1B023075</name>
</gene>
<organism evidence="1 2">
    <name type="scientific">Octopus vulgaris</name>
    <name type="common">Common octopus</name>
    <dbReference type="NCBI Taxonomy" id="6645"/>
    <lineage>
        <taxon>Eukaryota</taxon>
        <taxon>Metazoa</taxon>
        <taxon>Spiralia</taxon>
        <taxon>Lophotrochozoa</taxon>
        <taxon>Mollusca</taxon>
        <taxon>Cephalopoda</taxon>
        <taxon>Coleoidea</taxon>
        <taxon>Octopodiformes</taxon>
        <taxon>Octopoda</taxon>
        <taxon>Incirrata</taxon>
        <taxon>Octopodidae</taxon>
        <taxon>Octopus</taxon>
    </lineage>
</organism>
<keyword evidence="2" id="KW-1185">Reference proteome</keyword>
<evidence type="ECO:0000313" key="1">
    <source>
        <dbReference type="EMBL" id="CAI9717742.1"/>
    </source>
</evidence>
<evidence type="ECO:0000313" key="2">
    <source>
        <dbReference type="Proteomes" id="UP001162480"/>
    </source>
</evidence>
<protein>
    <submittedName>
        <fullName evidence="1">Uncharacterized protein</fullName>
    </submittedName>
</protein>
<proteinExistence type="predicted"/>
<name>A0AA36EYF6_OCTVU</name>